<feature type="region of interest" description="Disordered" evidence="3">
    <location>
        <begin position="27"/>
        <end position="60"/>
    </location>
</feature>
<keyword evidence="2 5" id="KW-0732">Signal</keyword>
<dbReference type="Gene3D" id="2.170.180.11">
    <property type="entry name" value="Methuselah ectodomain, domain 2"/>
    <property type="match status" value="1"/>
</dbReference>
<feature type="transmembrane region" description="Helical" evidence="4">
    <location>
        <begin position="519"/>
        <end position="543"/>
    </location>
</feature>
<dbReference type="PANTHER" id="PTHR46953:SF1">
    <property type="entry name" value="G-PROTEIN COUPLED RECEPTOR MTH-LIKE 1-RELATED"/>
    <property type="match status" value="1"/>
</dbReference>
<feature type="chain" id="PRO_5043765951" description="G-protein coupled receptors family 2 profile 2 domain-containing protein" evidence="5">
    <location>
        <begin position="29"/>
        <end position="595"/>
    </location>
</feature>
<feature type="transmembrane region" description="Helical" evidence="4">
    <location>
        <begin position="476"/>
        <end position="499"/>
    </location>
</feature>
<protein>
    <recommendedName>
        <fullName evidence="8">G-protein coupled receptors family 2 profile 2 domain-containing protein</fullName>
    </recommendedName>
</protein>
<accession>A0AAW0SZ23</accession>
<sequence>MRRQCGDLTRAVVVVMVVAVPFLASTHAHSTHTKTPAHSSYSTTPISSSSSSSSSSSITTTTPISPFFFTTTTSSSSSSSFSPVNTIEAPQSQNPPDEELQPPSPLPPPPGDVQEPSEGAPEVVRIFVDPTRNIQGRIVTFPRPAEEGAGETREDIEDSLTMRRTSYRVVNAKRLPSFLFAVLTIKQRIPVPSSNQNLPSTLPVALSRCSSSETWPVNYNITSINCPSKSIRKTNLAEERKIVYVNGTFYFSWNHVLADDFCVLDERNRSGGVEVAVCLRPSLATRREGEGCRGVKSCLKKCCPEGFQLQGTTCVCQDSLTNAASVISGFLDLWDKQKGVDGEDMEVGVGLPKCDTSKNVKIDLLSMRSDLALLANGSLWAEAEMSFIDYCVDEEEEEKEKDKDSEEERSDEMLPGRTLILITCSDAPPVANTSSSSAWQEVRRVLIPAGLVVSCVFLAATLLCQLCVAPLRDRHGLCLAAYVAALLVADATLFLTQAFSKLTVQAVPLYRSPADFRCFVAYAVYAWGTPLLIGGVAVVLHSLPDHVDWLLRPDFVHNSCWFRVHENTPPTQTHGHTDAGRKGTTLRGVTGVVQW</sequence>
<proteinExistence type="inferred from homology"/>
<comment type="similarity">
    <text evidence="1">Belongs to the G-protein coupled receptor 2 family. Mth subfamily.</text>
</comment>
<dbReference type="InterPro" id="IPR023311">
    <property type="entry name" value="Methusela_ecto_dom_2"/>
</dbReference>
<evidence type="ECO:0000256" key="5">
    <source>
        <dbReference type="SAM" id="SignalP"/>
    </source>
</evidence>
<dbReference type="PANTHER" id="PTHR46953">
    <property type="entry name" value="G-PROTEIN COUPLED RECEPTOR MTH-LIKE 1-RELATED"/>
    <property type="match status" value="1"/>
</dbReference>
<evidence type="ECO:0000313" key="7">
    <source>
        <dbReference type="Proteomes" id="UP001487740"/>
    </source>
</evidence>
<evidence type="ECO:0000256" key="2">
    <source>
        <dbReference type="ARBA" id="ARBA00022729"/>
    </source>
</evidence>
<feature type="compositionally biased region" description="Polar residues" evidence="3">
    <location>
        <begin position="84"/>
        <end position="94"/>
    </location>
</feature>
<evidence type="ECO:0000256" key="4">
    <source>
        <dbReference type="SAM" id="Phobius"/>
    </source>
</evidence>
<feature type="region of interest" description="Disordered" evidence="3">
    <location>
        <begin position="75"/>
        <end position="119"/>
    </location>
</feature>
<evidence type="ECO:0000256" key="3">
    <source>
        <dbReference type="SAM" id="MobiDB-lite"/>
    </source>
</evidence>
<feature type="transmembrane region" description="Helical" evidence="4">
    <location>
        <begin position="445"/>
        <end position="464"/>
    </location>
</feature>
<evidence type="ECO:0008006" key="8">
    <source>
        <dbReference type="Google" id="ProtNLM"/>
    </source>
</evidence>
<dbReference type="InterPro" id="IPR052808">
    <property type="entry name" value="GPCR_Mth-like"/>
</dbReference>
<organism evidence="6 7">
    <name type="scientific">Scylla paramamosain</name>
    <name type="common">Mud crab</name>
    <dbReference type="NCBI Taxonomy" id="85552"/>
    <lineage>
        <taxon>Eukaryota</taxon>
        <taxon>Metazoa</taxon>
        <taxon>Ecdysozoa</taxon>
        <taxon>Arthropoda</taxon>
        <taxon>Crustacea</taxon>
        <taxon>Multicrustacea</taxon>
        <taxon>Malacostraca</taxon>
        <taxon>Eumalacostraca</taxon>
        <taxon>Eucarida</taxon>
        <taxon>Decapoda</taxon>
        <taxon>Pleocyemata</taxon>
        <taxon>Brachyura</taxon>
        <taxon>Eubrachyura</taxon>
        <taxon>Portunoidea</taxon>
        <taxon>Portunidae</taxon>
        <taxon>Portuninae</taxon>
        <taxon>Scylla</taxon>
    </lineage>
</organism>
<dbReference type="Gene3D" id="1.20.1070.10">
    <property type="entry name" value="Rhodopsin 7-helix transmembrane proteins"/>
    <property type="match status" value="1"/>
</dbReference>
<feature type="compositionally biased region" description="Pro residues" evidence="3">
    <location>
        <begin position="102"/>
        <end position="111"/>
    </location>
</feature>
<comment type="caution">
    <text evidence="6">The sequence shown here is derived from an EMBL/GenBank/DDBJ whole genome shotgun (WGS) entry which is preliminary data.</text>
</comment>
<keyword evidence="7" id="KW-1185">Reference proteome</keyword>
<keyword evidence="4" id="KW-0472">Membrane</keyword>
<reference evidence="6 7" key="1">
    <citation type="submission" date="2023-03" db="EMBL/GenBank/DDBJ databases">
        <title>High-quality genome of Scylla paramamosain provides insights in environmental adaptation.</title>
        <authorList>
            <person name="Zhang L."/>
        </authorList>
    </citation>
    <scope>NUCLEOTIDE SEQUENCE [LARGE SCALE GENOMIC DNA]</scope>
    <source>
        <strain evidence="6">LZ_2023a</strain>
        <tissue evidence="6">Muscle</tissue>
    </source>
</reference>
<evidence type="ECO:0000256" key="1">
    <source>
        <dbReference type="ARBA" id="ARBA00008979"/>
    </source>
</evidence>
<dbReference type="AlphaFoldDB" id="A0AAW0SZ23"/>
<feature type="signal peptide" evidence="5">
    <location>
        <begin position="1"/>
        <end position="28"/>
    </location>
</feature>
<name>A0AAW0SZ23_SCYPA</name>
<gene>
    <name evidence="6" type="ORF">O3P69_016698</name>
</gene>
<evidence type="ECO:0000313" key="6">
    <source>
        <dbReference type="EMBL" id="KAK8380253.1"/>
    </source>
</evidence>
<dbReference type="Proteomes" id="UP001487740">
    <property type="component" value="Unassembled WGS sequence"/>
</dbReference>
<keyword evidence="4" id="KW-1133">Transmembrane helix</keyword>
<keyword evidence="4" id="KW-0812">Transmembrane</keyword>
<dbReference type="EMBL" id="JARAKH010000042">
    <property type="protein sequence ID" value="KAK8380253.1"/>
    <property type="molecule type" value="Genomic_DNA"/>
</dbReference>